<name>A0A392TRH6_9FABA</name>
<evidence type="ECO:0000313" key="1">
    <source>
        <dbReference type="EMBL" id="MCI62726.1"/>
    </source>
</evidence>
<dbReference type="AlphaFoldDB" id="A0A392TRH6"/>
<keyword evidence="2" id="KW-1185">Reference proteome</keyword>
<sequence length="76" mass="8359">MALKASQYIIFVELPESINTRLTSSWGNTSSPSLAEKDISSVGGKDTCPTRFVSWIIFLRYRFLAALDSPPPANPP</sequence>
<reference evidence="1 2" key="1">
    <citation type="journal article" date="2018" name="Front. Plant Sci.">
        <title>Red Clover (Trifolium pratense) and Zigzag Clover (T. medium) - A Picture of Genomic Similarities and Differences.</title>
        <authorList>
            <person name="Dluhosova J."/>
            <person name="Istvanek J."/>
            <person name="Nedelnik J."/>
            <person name="Repkova J."/>
        </authorList>
    </citation>
    <scope>NUCLEOTIDE SEQUENCE [LARGE SCALE GENOMIC DNA]</scope>
    <source>
        <strain evidence="2">cv. 10/8</strain>
        <tissue evidence="1">Leaf</tissue>
    </source>
</reference>
<evidence type="ECO:0000313" key="2">
    <source>
        <dbReference type="Proteomes" id="UP000265520"/>
    </source>
</evidence>
<dbReference type="EMBL" id="LXQA010624094">
    <property type="protein sequence ID" value="MCI62726.1"/>
    <property type="molecule type" value="Genomic_DNA"/>
</dbReference>
<protein>
    <submittedName>
        <fullName evidence="1">Uncharacterized protein</fullName>
    </submittedName>
</protein>
<proteinExistence type="predicted"/>
<organism evidence="1 2">
    <name type="scientific">Trifolium medium</name>
    <dbReference type="NCBI Taxonomy" id="97028"/>
    <lineage>
        <taxon>Eukaryota</taxon>
        <taxon>Viridiplantae</taxon>
        <taxon>Streptophyta</taxon>
        <taxon>Embryophyta</taxon>
        <taxon>Tracheophyta</taxon>
        <taxon>Spermatophyta</taxon>
        <taxon>Magnoliopsida</taxon>
        <taxon>eudicotyledons</taxon>
        <taxon>Gunneridae</taxon>
        <taxon>Pentapetalae</taxon>
        <taxon>rosids</taxon>
        <taxon>fabids</taxon>
        <taxon>Fabales</taxon>
        <taxon>Fabaceae</taxon>
        <taxon>Papilionoideae</taxon>
        <taxon>50 kb inversion clade</taxon>
        <taxon>NPAAA clade</taxon>
        <taxon>Hologalegina</taxon>
        <taxon>IRL clade</taxon>
        <taxon>Trifolieae</taxon>
        <taxon>Trifolium</taxon>
    </lineage>
</organism>
<accession>A0A392TRH6</accession>
<feature type="non-terminal residue" evidence="1">
    <location>
        <position position="76"/>
    </location>
</feature>
<comment type="caution">
    <text evidence="1">The sequence shown here is derived from an EMBL/GenBank/DDBJ whole genome shotgun (WGS) entry which is preliminary data.</text>
</comment>
<dbReference type="Proteomes" id="UP000265520">
    <property type="component" value="Unassembled WGS sequence"/>
</dbReference>